<accession>A0ABS9X0X4</accession>
<proteinExistence type="predicted"/>
<dbReference type="InterPro" id="IPR007729">
    <property type="entry name" value="DGOK"/>
</dbReference>
<dbReference type="Gene3D" id="3.30.420.310">
    <property type="entry name" value="2-keto-3-deoxy-galactonokinase, C-terminal domain"/>
    <property type="match status" value="1"/>
</dbReference>
<dbReference type="Proteomes" id="UP001139646">
    <property type="component" value="Unassembled WGS sequence"/>
</dbReference>
<gene>
    <name evidence="1" type="ORF">L3081_11465</name>
</gene>
<comment type="caution">
    <text evidence="1">The sequence shown here is derived from an EMBL/GenBank/DDBJ whole genome shotgun (WGS) entry which is preliminary data.</text>
</comment>
<protein>
    <submittedName>
        <fullName evidence="1">2-dehydro-3-deoxygalactonokinase</fullName>
    </submittedName>
</protein>
<reference evidence="1" key="1">
    <citation type="submission" date="2022-01" db="EMBL/GenBank/DDBJ databases">
        <title>Colwellia maritima, isolated from seawater.</title>
        <authorList>
            <person name="Kristyanto S."/>
            <person name="Jung J."/>
            <person name="Jeon C.O."/>
        </authorList>
    </citation>
    <scope>NUCLEOTIDE SEQUENCE</scope>
    <source>
        <strain evidence="1">MSW7</strain>
    </source>
</reference>
<evidence type="ECO:0000313" key="1">
    <source>
        <dbReference type="EMBL" id="MCI2283908.1"/>
    </source>
</evidence>
<dbReference type="Pfam" id="PF05035">
    <property type="entry name" value="DGOK"/>
    <property type="match status" value="1"/>
</dbReference>
<dbReference type="CDD" id="cd24012">
    <property type="entry name" value="ASKHA_NBD_KDGal-kinase"/>
    <property type="match status" value="1"/>
</dbReference>
<sequence length="307" mass="34342">MTNKNTPEYLIIDWGTSNLRIFLMSDNDTLLSKKESVMGLLKVENGNFAAVLESILMDWLPNFHKLPIFMAGMVGSANGWFAVDYVETHVNLRKLSNKSYHFDLPWSAPATIVPGIVHCNNNTKDVMRGEEVQVFGLLEHIGINNRKTNSLTAILPGTHSKHVSVYQDEITEISSFMTGELFSVISQHTILSKDLSVQHFNSDAFSLGVKEGQTTQLTRVLFQARTHKLFNIIENEYVESYLSGLLIGNELQHVAKQPVYLIGSPNLCNSYQLACDILAIPATCLNGDDCFISGMIRLKQNLSFNKN</sequence>
<dbReference type="RefSeq" id="WP_242286236.1">
    <property type="nucleotide sequence ID" value="NZ_JAKKSL010000002.1"/>
</dbReference>
<dbReference type="Gene3D" id="3.30.420.300">
    <property type="entry name" value="2-keto-3-deoxy-galactonokinase, substrate binding domain"/>
    <property type="match status" value="1"/>
</dbReference>
<dbReference type="EMBL" id="JAKKSL010000002">
    <property type="protein sequence ID" value="MCI2283908.1"/>
    <property type="molecule type" value="Genomic_DNA"/>
</dbReference>
<evidence type="ECO:0000313" key="2">
    <source>
        <dbReference type="Proteomes" id="UP001139646"/>
    </source>
</evidence>
<name>A0ABS9X0X4_9GAMM</name>
<dbReference type="InterPro" id="IPR042258">
    <property type="entry name" value="DGOK_N"/>
</dbReference>
<keyword evidence="2" id="KW-1185">Reference proteome</keyword>
<dbReference type="InterPro" id="IPR042257">
    <property type="entry name" value="DGOK_C"/>
</dbReference>
<organism evidence="1 2">
    <name type="scientific">Colwellia maritima</name>
    <dbReference type="NCBI Taxonomy" id="2912588"/>
    <lineage>
        <taxon>Bacteria</taxon>
        <taxon>Pseudomonadati</taxon>
        <taxon>Pseudomonadota</taxon>
        <taxon>Gammaproteobacteria</taxon>
        <taxon>Alteromonadales</taxon>
        <taxon>Colwelliaceae</taxon>
        <taxon>Colwellia</taxon>
    </lineage>
</organism>